<dbReference type="EC" id="2.7.1.11" evidence="14"/>
<evidence type="ECO:0000256" key="2">
    <source>
        <dbReference type="ARBA" id="ARBA00004496"/>
    </source>
</evidence>
<dbReference type="GO" id="GO:0003872">
    <property type="term" value="F:6-phosphofructokinase activity"/>
    <property type="evidence" value="ECO:0007669"/>
    <property type="project" value="UniProtKB-UniRule"/>
</dbReference>
<dbReference type="Pfam" id="PF00365">
    <property type="entry name" value="PFK"/>
    <property type="match status" value="1"/>
</dbReference>
<comment type="caution">
    <text evidence="14">Lacks conserved residue(s) required for the propagation of feature annotation.</text>
</comment>
<evidence type="ECO:0000256" key="4">
    <source>
        <dbReference type="ARBA" id="ARBA00022490"/>
    </source>
</evidence>
<dbReference type="InterPro" id="IPR012003">
    <property type="entry name" value="ATP_PFK_prok-type"/>
</dbReference>
<comment type="catalytic activity">
    <reaction evidence="13 14">
        <text>beta-D-fructose 6-phosphate + ATP = beta-D-fructose 1,6-bisphosphate + ADP + H(+)</text>
        <dbReference type="Rhea" id="RHEA:16109"/>
        <dbReference type="ChEBI" id="CHEBI:15378"/>
        <dbReference type="ChEBI" id="CHEBI:30616"/>
        <dbReference type="ChEBI" id="CHEBI:32966"/>
        <dbReference type="ChEBI" id="CHEBI:57634"/>
        <dbReference type="ChEBI" id="CHEBI:456216"/>
        <dbReference type="EC" id="2.7.1.11"/>
    </reaction>
</comment>
<comment type="pathway">
    <text evidence="3 14">Carbohydrate degradation; glycolysis; D-glyceraldehyde 3-phosphate and glycerone phosphate from D-glucose: step 3/4.</text>
</comment>
<comment type="subunit">
    <text evidence="14">Homotetramer.</text>
</comment>
<evidence type="ECO:0000313" key="16">
    <source>
        <dbReference type="EMBL" id="WPU65002.1"/>
    </source>
</evidence>
<keyword evidence="5 14" id="KW-0021">Allosteric enzyme</keyword>
<feature type="binding site" evidence="14">
    <location>
        <begin position="74"/>
        <end position="75"/>
    </location>
    <ligand>
        <name>ATP</name>
        <dbReference type="ChEBI" id="CHEBI:30616"/>
    </ligand>
</feature>
<feature type="binding site" description="in other chain" evidence="14">
    <location>
        <begin position="188"/>
        <end position="190"/>
    </location>
    <ligand>
        <name>ADP</name>
        <dbReference type="ChEBI" id="CHEBI:456216"/>
        <note>allosteric activator; ligand shared between dimeric partners</note>
    </ligand>
</feature>
<dbReference type="SUPFAM" id="SSF53784">
    <property type="entry name" value="Phosphofructokinase"/>
    <property type="match status" value="1"/>
</dbReference>
<dbReference type="PANTHER" id="PTHR13697:SF4">
    <property type="entry name" value="ATP-DEPENDENT 6-PHOSPHOFRUCTOKINASE"/>
    <property type="match status" value="1"/>
</dbReference>
<name>A0AAX4HP18_9BACT</name>
<keyword evidence="12 14" id="KW-0324">Glycolysis</keyword>
<evidence type="ECO:0000256" key="3">
    <source>
        <dbReference type="ARBA" id="ARBA00004679"/>
    </source>
</evidence>
<dbReference type="HAMAP" id="MF_00339">
    <property type="entry name" value="Phosphofructokinase_I_B1"/>
    <property type="match status" value="1"/>
</dbReference>
<dbReference type="InterPro" id="IPR012828">
    <property type="entry name" value="PFKA_ATP_prok"/>
</dbReference>
<evidence type="ECO:0000256" key="12">
    <source>
        <dbReference type="ARBA" id="ARBA00023152"/>
    </source>
</evidence>
<keyword evidence="4 14" id="KW-0963">Cytoplasm</keyword>
<feature type="binding site" evidence="14">
    <location>
        <position position="13"/>
    </location>
    <ligand>
        <name>ATP</name>
        <dbReference type="ChEBI" id="CHEBI:30616"/>
    </ligand>
</feature>
<keyword evidence="9 14" id="KW-0418">Kinase</keyword>
<feature type="active site" description="Proton acceptor" evidence="14">
    <location>
        <position position="130"/>
    </location>
</feature>
<comment type="function">
    <text evidence="14">Catalyzes the phosphorylation of D-fructose 6-phosphate to fructose 1,6-bisphosphate by ATP, the first committing step of glycolysis.</text>
</comment>
<accession>A0AAX4HP18</accession>
<dbReference type="GO" id="GO:0048029">
    <property type="term" value="F:monosaccharide binding"/>
    <property type="evidence" value="ECO:0007669"/>
    <property type="project" value="TreeGrafter"/>
</dbReference>
<evidence type="ECO:0000256" key="8">
    <source>
        <dbReference type="ARBA" id="ARBA00022741"/>
    </source>
</evidence>
<feature type="binding site" evidence="14">
    <location>
        <begin position="104"/>
        <end position="107"/>
    </location>
    <ligand>
        <name>ATP</name>
        <dbReference type="ChEBI" id="CHEBI:30616"/>
    </ligand>
</feature>
<dbReference type="PANTHER" id="PTHR13697">
    <property type="entry name" value="PHOSPHOFRUCTOKINASE"/>
    <property type="match status" value="1"/>
</dbReference>
<dbReference type="EMBL" id="CP139487">
    <property type="protein sequence ID" value="WPU65002.1"/>
    <property type="molecule type" value="Genomic_DNA"/>
</dbReference>
<dbReference type="PRINTS" id="PR00476">
    <property type="entry name" value="PHFRCTKINASE"/>
</dbReference>
<evidence type="ECO:0000256" key="5">
    <source>
        <dbReference type="ARBA" id="ARBA00022533"/>
    </source>
</evidence>
<dbReference type="NCBIfam" id="NF002872">
    <property type="entry name" value="PRK03202.1"/>
    <property type="match status" value="1"/>
</dbReference>
<comment type="cofactor">
    <cofactor evidence="1 14">
        <name>Mg(2+)</name>
        <dbReference type="ChEBI" id="CHEBI:18420"/>
    </cofactor>
</comment>
<keyword evidence="8 14" id="KW-0547">Nucleotide-binding</keyword>
<feature type="binding site" description="in other chain" evidence="14">
    <location>
        <begin position="216"/>
        <end position="218"/>
    </location>
    <ligand>
        <name>ADP</name>
        <dbReference type="ChEBI" id="CHEBI:456216"/>
        <note>allosteric activator; ligand shared between dimeric partners</note>
    </ligand>
</feature>
<proteinExistence type="inferred from homology"/>
<dbReference type="GO" id="GO:0042802">
    <property type="term" value="F:identical protein binding"/>
    <property type="evidence" value="ECO:0007669"/>
    <property type="project" value="TreeGrafter"/>
</dbReference>
<dbReference type="GO" id="GO:0006002">
    <property type="term" value="P:fructose 6-phosphate metabolic process"/>
    <property type="evidence" value="ECO:0007669"/>
    <property type="project" value="UniProtKB-UniRule"/>
</dbReference>
<dbReference type="GO" id="GO:0030388">
    <property type="term" value="P:fructose 1,6-bisphosphate metabolic process"/>
    <property type="evidence" value="ECO:0007669"/>
    <property type="project" value="TreeGrafter"/>
</dbReference>
<organism evidence="16 17">
    <name type="scientific">Peredibacter starrii</name>
    <dbReference type="NCBI Taxonomy" id="28202"/>
    <lineage>
        <taxon>Bacteria</taxon>
        <taxon>Pseudomonadati</taxon>
        <taxon>Bdellovibrionota</taxon>
        <taxon>Bacteriovoracia</taxon>
        <taxon>Bacteriovoracales</taxon>
        <taxon>Bacteriovoracaceae</taxon>
        <taxon>Peredibacter</taxon>
    </lineage>
</organism>
<dbReference type="InterPro" id="IPR022953">
    <property type="entry name" value="ATP_PFK"/>
</dbReference>
<keyword evidence="6 14" id="KW-0808">Transferase</keyword>
<dbReference type="GO" id="GO:0046872">
    <property type="term" value="F:metal ion binding"/>
    <property type="evidence" value="ECO:0007669"/>
    <property type="project" value="UniProtKB-KW"/>
</dbReference>
<dbReference type="FunFam" id="3.40.50.450:FF:000001">
    <property type="entry name" value="ATP-dependent 6-phosphofructokinase"/>
    <property type="match status" value="1"/>
</dbReference>
<evidence type="ECO:0000313" key="17">
    <source>
        <dbReference type="Proteomes" id="UP001324634"/>
    </source>
</evidence>
<evidence type="ECO:0000259" key="15">
    <source>
        <dbReference type="Pfam" id="PF00365"/>
    </source>
</evidence>
<feature type="binding site" evidence="14">
    <location>
        <position position="165"/>
    </location>
    <ligand>
        <name>substrate</name>
        <note>ligand shared between dimeric partners</note>
    </ligand>
</feature>
<comment type="activity regulation">
    <text evidence="14">Allosterically activated by ADP and other diphosphonucleosides, and allosterically inhibited by phosphoenolpyruvate.</text>
</comment>
<keyword evidence="10 14" id="KW-0067">ATP-binding</keyword>
<dbReference type="InterPro" id="IPR035966">
    <property type="entry name" value="PKF_sf"/>
</dbReference>
<reference evidence="16 17" key="1">
    <citation type="submission" date="2023-11" db="EMBL/GenBank/DDBJ databases">
        <title>Peredibacter starrii A3.12.</title>
        <authorList>
            <person name="Mitchell R.J."/>
        </authorList>
    </citation>
    <scope>NUCLEOTIDE SEQUENCE [LARGE SCALE GENOMIC DNA]</scope>
    <source>
        <strain evidence="16 17">A3.12</strain>
    </source>
</reference>
<protein>
    <recommendedName>
        <fullName evidence="14">ATP-dependent 6-phosphofructokinase</fullName>
        <shortName evidence="14">ATP-PFK</shortName>
        <shortName evidence="14">Phosphofructokinase</shortName>
        <ecNumber evidence="14">2.7.1.11</ecNumber>
    </recommendedName>
    <alternativeName>
        <fullName evidence="14">Phosphohexokinase</fullName>
    </alternativeName>
</protein>
<evidence type="ECO:0000256" key="11">
    <source>
        <dbReference type="ARBA" id="ARBA00022842"/>
    </source>
</evidence>
<feature type="domain" description="Phosphofructokinase" evidence="15">
    <location>
        <begin position="5"/>
        <end position="280"/>
    </location>
</feature>
<dbReference type="Gene3D" id="3.40.50.450">
    <property type="match status" value="1"/>
</dbReference>
<evidence type="ECO:0000256" key="10">
    <source>
        <dbReference type="ARBA" id="ARBA00022840"/>
    </source>
</evidence>
<dbReference type="InterPro" id="IPR000023">
    <property type="entry name" value="Phosphofructokinase_dom"/>
</dbReference>
<feature type="binding site" evidence="14">
    <location>
        <begin position="23"/>
        <end position="27"/>
    </location>
    <ligand>
        <name>ADP</name>
        <dbReference type="ChEBI" id="CHEBI:456216"/>
        <note>allosteric activator; ligand shared between dimeric partners</note>
    </ligand>
</feature>
<evidence type="ECO:0000256" key="14">
    <source>
        <dbReference type="HAMAP-Rule" id="MF_00339"/>
    </source>
</evidence>
<dbReference type="Gene3D" id="3.40.50.460">
    <property type="entry name" value="Phosphofructokinase domain"/>
    <property type="match status" value="1"/>
</dbReference>
<dbReference type="GO" id="GO:0016208">
    <property type="term" value="F:AMP binding"/>
    <property type="evidence" value="ECO:0007669"/>
    <property type="project" value="TreeGrafter"/>
</dbReference>
<feature type="binding site" description="in other chain" evidence="14">
    <location>
        <begin position="128"/>
        <end position="130"/>
    </location>
    <ligand>
        <name>substrate</name>
        <note>ligand shared between dimeric partners</note>
    </ligand>
</feature>
<dbReference type="PIRSF" id="PIRSF000532">
    <property type="entry name" value="ATP_PFK_prok"/>
    <property type="match status" value="1"/>
</dbReference>
<evidence type="ECO:0000256" key="7">
    <source>
        <dbReference type="ARBA" id="ARBA00022723"/>
    </source>
</evidence>
<evidence type="ECO:0000256" key="9">
    <source>
        <dbReference type="ARBA" id="ARBA00022777"/>
    </source>
</evidence>
<dbReference type="GO" id="GO:0061621">
    <property type="term" value="P:canonical glycolysis"/>
    <property type="evidence" value="ECO:0007669"/>
    <property type="project" value="TreeGrafter"/>
</dbReference>
<dbReference type="AlphaFoldDB" id="A0AAX4HP18"/>
<dbReference type="NCBIfam" id="TIGR02482">
    <property type="entry name" value="PFKA_ATP"/>
    <property type="match status" value="1"/>
</dbReference>
<keyword evidence="17" id="KW-1185">Reference proteome</keyword>
<gene>
    <name evidence="14 16" type="primary">pfkA</name>
    <name evidence="16" type="ORF">SOO65_20100</name>
</gene>
<dbReference type="RefSeq" id="WP_321394878.1">
    <property type="nucleotide sequence ID" value="NZ_CP139487.1"/>
</dbReference>
<feature type="binding site" description="in other chain" evidence="14">
    <location>
        <position position="157"/>
    </location>
    <ligand>
        <name>ADP</name>
        <dbReference type="ChEBI" id="CHEBI:456216"/>
        <note>allosteric activator; ligand shared between dimeric partners</note>
    </ligand>
</feature>
<comment type="subcellular location">
    <subcellularLocation>
        <location evidence="2 14">Cytoplasm</location>
    </subcellularLocation>
</comment>
<keyword evidence="11 14" id="KW-0460">Magnesium</keyword>
<feature type="binding site" description="in other chain" evidence="14">
    <location>
        <position position="225"/>
    </location>
    <ligand>
        <name>substrate</name>
        <note>ligand shared between dimeric partners</note>
    </ligand>
</feature>
<dbReference type="Proteomes" id="UP001324634">
    <property type="component" value="Chromosome"/>
</dbReference>
<dbReference type="GO" id="GO:0005524">
    <property type="term" value="F:ATP binding"/>
    <property type="evidence" value="ECO:0007669"/>
    <property type="project" value="UniProtKB-UniRule"/>
</dbReference>
<feature type="binding site" description="in other chain" evidence="14">
    <location>
        <position position="214"/>
    </location>
    <ligand>
        <name>ADP</name>
        <dbReference type="ChEBI" id="CHEBI:456216"/>
        <note>allosteric activator; ligand shared between dimeric partners</note>
    </ligand>
</feature>
<evidence type="ECO:0000256" key="13">
    <source>
        <dbReference type="ARBA" id="ARBA00048070"/>
    </source>
</evidence>
<comment type="similarity">
    <text evidence="14">Belongs to the phosphofructokinase type A (PFKA) family. ATP-dependent PFK group I subfamily. Prokaryotic clade 'B1' sub-subfamily.</text>
</comment>
<feature type="binding site" description="in other chain" evidence="14">
    <location>
        <begin position="254"/>
        <end position="257"/>
    </location>
    <ligand>
        <name>substrate</name>
        <note>ligand shared between dimeric partners</note>
    </ligand>
</feature>
<feature type="binding site" description="in other chain" evidence="14">
    <location>
        <begin position="172"/>
        <end position="174"/>
    </location>
    <ligand>
        <name>substrate</name>
        <note>ligand shared between dimeric partners</note>
    </ligand>
</feature>
<dbReference type="KEGG" id="psti:SOO65_20100"/>
<evidence type="ECO:0000256" key="1">
    <source>
        <dbReference type="ARBA" id="ARBA00001946"/>
    </source>
</evidence>
<dbReference type="GO" id="GO:0005945">
    <property type="term" value="C:6-phosphofructokinase complex"/>
    <property type="evidence" value="ECO:0007669"/>
    <property type="project" value="TreeGrafter"/>
</dbReference>
<keyword evidence="7 14" id="KW-0479">Metal-binding</keyword>
<dbReference type="GO" id="GO:0070095">
    <property type="term" value="F:fructose-6-phosphate binding"/>
    <property type="evidence" value="ECO:0007669"/>
    <property type="project" value="TreeGrafter"/>
</dbReference>
<evidence type="ECO:0000256" key="6">
    <source>
        <dbReference type="ARBA" id="ARBA00022679"/>
    </source>
</evidence>
<feature type="binding site" evidence="14">
    <location>
        <position position="105"/>
    </location>
    <ligand>
        <name>Mg(2+)</name>
        <dbReference type="ChEBI" id="CHEBI:18420"/>
        <note>catalytic</note>
    </ligand>
</feature>
<sequence length="324" mass="34766">MTVKNIGILCSGGDSPGMNCAIRAVVRTAISRGIQVTGIKRGYAGLLRGEFMQMNLSSVGNIIQRGGTILQTSRSPEFQKVEFRKKAVDILRAQHIDGLIIIGGDGSFNGAMALWKEHQFPVVGIPGTIDNDISNTEYTIGFNTAVQTAIEAVDRIRDTAHSHARTFLVEVMGRNSSAIALKVGVCTGAENILLPHDKVNHQKLVDDINRGIARGKESSIIIVAEGPVAGRSYDIQHVLKDMYHLDAHVAILGHIQRGGSPVADDRFIASQMGNMAVEALLGGNVPSVTVVQKGKVLMTDLANCTTKADHNYIEYSGLAETLSI</sequence>
<dbReference type="FunFam" id="3.40.50.460:FF:000002">
    <property type="entry name" value="ATP-dependent 6-phosphofructokinase"/>
    <property type="match status" value="1"/>
</dbReference>